<dbReference type="Proteomes" id="UP001652621">
    <property type="component" value="Unplaced"/>
</dbReference>
<evidence type="ECO:0000313" key="7">
    <source>
        <dbReference type="RefSeq" id="XP_011294762.2"/>
    </source>
</evidence>
<dbReference type="GO" id="GO:0006508">
    <property type="term" value="P:proteolysis"/>
    <property type="evidence" value="ECO:0007669"/>
    <property type="project" value="UniProtKB-KW"/>
</dbReference>
<evidence type="ECO:0000256" key="2">
    <source>
        <dbReference type="ARBA" id="ARBA00024195"/>
    </source>
</evidence>
<keyword evidence="3" id="KW-0378">Hydrolase</keyword>
<dbReference type="PRINTS" id="PR00722">
    <property type="entry name" value="CHYMOTRYPSIN"/>
</dbReference>
<dbReference type="RefSeq" id="XP_011294762.2">
    <property type="nucleotide sequence ID" value="XM_011296460.3"/>
</dbReference>
<accession>A0A9J7IA39</accession>
<keyword evidence="3" id="KW-0720">Serine protease</keyword>
<gene>
    <name evidence="7" type="primary">LOC105262172</name>
</gene>
<dbReference type="SUPFAM" id="SSF50494">
    <property type="entry name" value="Trypsin-like serine proteases"/>
    <property type="match status" value="1"/>
</dbReference>
<proteinExistence type="inferred from homology"/>
<dbReference type="PROSITE" id="PS00135">
    <property type="entry name" value="TRYPSIN_SER"/>
    <property type="match status" value="1"/>
</dbReference>
<dbReference type="PROSITE" id="PS00134">
    <property type="entry name" value="TRYPSIN_HIS"/>
    <property type="match status" value="1"/>
</dbReference>
<dbReference type="VEuPathDB" id="VectorBase:MDOMA2_007546"/>
<keyword evidence="6" id="KW-1185">Reference proteome</keyword>
<evidence type="ECO:0000313" key="6">
    <source>
        <dbReference type="Proteomes" id="UP001652621"/>
    </source>
</evidence>
<feature type="signal peptide" evidence="4">
    <location>
        <begin position="1"/>
        <end position="20"/>
    </location>
</feature>
<dbReference type="InterPro" id="IPR033116">
    <property type="entry name" value="TRYPSIN_SER"/>
</dbReference>
<dbReference type="InterPro" id="IPR001314">
    <property type="entry name" value="Peptidase_S1A"/>
</dbReference>
<dbReference type="GeneID" id="105262172"/>
<evidence type="ECO:0000256" key="1">
    <source>
        <dbReference type="ARBA" id="ARBA00023157"/>
    </source>
</evidence>
<dbReference type="InterPro" id="IPR009003">
    <property type="entry name" value="Peptidase_S1_PA"/>
</dbReference>
<feature type="domain" description="Peptidase S1" evidence="5">
    <location>
        <begin position="66"/>
        <end position="312"/>
    </location>
</feature>
<dbReference type="SMART" id="SM00020">
    <property type="entry name" value="Tryp_SPc"/>
    <property type="match status" value="1"/>
</dbReference>
<feature type="chain" id="PRO_5047081828" evidence="4">
    <location>
        <begin position="21"/>
        <end position="313"/>
    </location>
</feature>
<name>A0A9J7IA39_MUSDO</name>
<dbReference type="CDD" id="cd00190">
    <property type="entry name" value="Tryp_SPc"/>
    <property type="match status" value="1"/>
</dbReference>
<organism evidence="6 7">
    <name type="scientific">Musca domestica</name>
    <name type="common">House fly</name>
    <dbReference type="NCBI Taxonomy" id="7370"/>
    <lineage>
        <taxon>Eukaryota</taxon>
        <taxon>Metazoa</taxon>
        <taxon>Ecdysozoa</taxon>
        <taxon>Arthropoda</taxon>
        <taxon>Hexapoda</taxon>
        <taxon>Insecta</taxon>
        <taxon>Pterygota</taxon>
        <taxon>Neoptera</taxon>
        <taxon>Endopterygota</taxon>
        <taxon>Diptera</taxon>
        <taxon>Brachycera</taxon>
        <taxon>Muscomorpha</taxon>
        <taxon>Muscoidea</taxon>
        <taxon>Muscidae</taxon>
        <taxon>Musca</taxon>
    </lineage>
</organism>
<dbReference type="InterPro" id="IPR018114">
    <property type="entry name" value="TRYPSIN_HIS"/>
</dbReference>
<evidence type="ECO:0000259" key="5">
    <source>
        <dbReference type="PROSITE" id="PS50240"/>
    </source>
</evidence>
<dbReference type="OrthoDB" id="547031at2759"/>
<dbReference type="InterPro" id="IPR001254">
    <property type="entry name" value="Trypsin_dom"/>
</dbReference>
<dbReference type="VEuPathDB" id="VectorBase:MDOA016949"/>
<evidence type="ECO:0000256" key="3">
    <source>
        <dbReference type="RuleBase" id="RU363034"/>
    </source>
</evidence>
<sequence length="313" mass="35291">MGHYILNILFTVLLVNCCFGRRIGTRNLCRKGVEGCTNNFPTIDHNSILENSLINFQQNITLRPRILGGRNAKLGESPWLVNLEYRTPKNKLSLLCAGSVINHRYILTAAHCIRGEIEKFGQLISIRTGEYDLQSEIDCDEKICLDPFQRFNIAEYKIHPEFYTDKDKRNYNDLAVIKVDRDIMYSNSISAVAMPTINFPHLSPGTLLTVSGWGAGYWKGDWNALIPVKQVVHVPYVTNEKCVLANSVHHLCAGEYMKDSCYGDSGGPLIRSLNNTQYVVGIVSYGTTCGSEKPAVYTRVSSFIEWIRENSEI</sequence>
<keyword evidence="4" id="KW-0732">Signal</keyword>
<dbReference type="InterPro" id="IPR051487">
    <property type="entry name" value="Ser/Thr_Proteases_Immune/Dev"/>
</dbReference>
<keyword evidence="1" id="KW-1015">Disulfide bond</keyword>
<dbReference type="GO" id="GO:0008233">
    <property type="term" value="F:peptidase activity"/>
    <property type="evidence" value="ECO:0007669"/>
    <property type="project" value="UniProtKB-KW"/>
</dbReference>
<evidence type="ECO:0000256" key="4">
    <source>
        <dbReference type="SAM" id="SignalP"/>
    </source>
</evidence>
<dbReference type="Pfam" id="PF00089">
    <property type="entry name" value="Trypsin"/>
    <property type="match status" value="1"/>
</dbReference>
<dbReference type="PROSITE" id="PS50240">
    <property type="entry name" value="TRYPSIN_DOM"/>
    <property type="match status" value="1"/>
</dbReference>
<reference evidence="7" key="1">
    <citation type="submission" date="2025-08" db="UniProtKB">
        <authorList>
            <consortium name="RefSeq"/>
        </authorList>
    </citation>
    <scope>IDENTIFICATION</scope>
    <source>
        <strain evidence="7">Aabys</strain>
        <tissue evidence="7">Whole body</tissue>
    </source>
</reference>
<dbReference type="InterPro" id="IPR043504">
    <property type="entry name" value="Peptidase_S1_PA_chymotrypsin"/>
</dbReference>
<dbReference type="Gene3D" id="2.40.10.10">
    <property type="entry name" value="Trypsin-like serine proteases"/>
    <property type="match status" value="1"/>
</dbReference>
<keyword evidence="3 7" id="KW-0645">Protease</keyword>
<dbReference type="PANTHER" id="PTHR24256">
    <property type="entry name" value="TRYPTASE-RELATED"/>
    <property type="match status" value="1"/>
</dbReference>
<protein>
    <submittedName>
        <fullName evidence="7">CLIP domain-containing serine protease B9</fullName>
    </submittedName>
</protein>
<dbReference type="STRING" id="7370.A0A1I8NL98"/>
<comment type="similarity">
    <text evidence="2">Belongs to the peptidase S1 family. CLIP subfamily.</text>
</comment>